<evidence type="ECO:0000313" key="1">
    <source>
        <dbReference type="EMBL" id="MCX3266569.1"/>
    </source>
</evidence>
<reference evidence="1" key="1">
    <citation type="submission" date="2022-11" db="EMBL/GenBank/DDBJ databases">
        <authorList>
            <person name="Graham C."/>
            <person name="Newman J.D."/>
        </authorList>
    </citation>
    <scope>NUCLEOTIDE SEQUENCE</scope>
    <source>
        <strain evidence="1">DSM 19486</strain>
    </source>
</reference>
<gene>
    <name evidence="1" type="ORF">OQZ29_17560</name>
</gene>
<sequence length="70" mass="7950">MLSQAQIDYFDNLTPGSIIPLTKSKDPELFKQAAFDYIDLYGHSIGFVQDYTAITKYPPIPLKLVEIKNN</sequence>
<organism evidence="1 2">
    <name type="scientific">Pedobacter agri</name>
    <dbReference type="NCBI Taxonomy" id="454586"/>
    <lineage>
        <taxon>Bacteria</taxon>
        <taxon>Pseudomonadati</taxon>
        <taxon>Bacteroidota</taxon>
        <taxon>Sphingobacteriia</taxon>
        <taxon>Sphingobacteriales</taxon>
        <taxon>Sphingobacteriaceae</taxon>
        <taxon>Pedobacter</taxon>
    </lineage>
</organism>
<dbReference type="Proteomes" id="UP001142592">
    <property type="component" value="Unassembled WGS sequence"/>
</dbReference>
<evidence type="ECO:0000313" key="2">
    <source>
        <dbReference type="Proteomes" id="UP001142592"/>
    </source>
</evidence>
<dbReference type="EMBL" id="JAPJUH010000005">
    <property type="protein sequence ID" value="MCX3266569.1"/>
    <property type="molecule type" value="Genomic_DNA"/>
</dbReference>
<keyword evidence="2" id="KW-1185">Reference proteome</keyword>
<dbReference type="AlphaFoldDB" id="A0A9X3DF91"/>
<comment type="caution">
    <text evidence="1">The sequence shown here is derived from an EMBL/GenBank/DDBJ whole genome shotgun (WGS) entry which is preliminary data.</text>
</comment>
<dbReference type="RefSeq" id="WP_010603139.1">
    <property type="nucleotide sequence ID" value="NZ_JAPJUH010000005.1"/>
</dbReference>
<proteinExistence type="predicted"/>
<protein>
    <submittedName>
        <fullName evidence="1">Uncharacterized protein</fullName>
    </submittedName>
</protein>
<accession>A0A9X3DF91</accession>
<name>A0A9X3DF91_9SPHI</name>